<evidence type="ECO:0000313" key="9">
    <source>
        <dbReference type="EMBL" id="CTQ47545.1"/>
    </source>
</evidence>
<dbReference type="InterPro" id="IPR000304">
    <property type="entry name" value="Pyrroline-COOH_reductase"/>
</dbReference>
<evidence type="ECO:0000259" key="8">
    <source>
        <dbReference type="Pfam" id="PF14748"/>
    </source>
</evidence>
<accession>A0A0M6YBS6</accession>
<dbReference type="EC" id="1.5.1.2" evidence="4 5"/>
<feature type="binding site" evidence="6">
    <location>
        <begin position="70"/>
        <end position="73"/>
    </location>
    <ligand>
        <name>NADP(+)</name>
        <dbReference type="ChEBI" id="CHEBI:58349"/>
    </ligand>
</feature>
<dbReference type="STRING" id="187304.B0E33_15415"/>
<evidence type="ECO:0000256" key="5">
    <source>
        <dbReference type="NCBIfam" id="TIGR00112"/>
    </source>
</evidence>
<keyword evidence="4" id="KW-0963">Cytoplasm</keyword>
<dbReference type="InterPro" id="IPR036291">
    <property type="entry name" value="NAD(P)-bd_dom_sf"/>
</dbReference>
<dbReference type="GO" id="GO:0055129">
    <property type="term" value="P:L-proline biosynthetic process"/>
    <property type="evidence" value="ECO:0007669"/>
    <property type="project" value="UniProtKB-UniRule"/>
</dbReference>
<organism evidence="9 10">
    <name type="scientific">Roseibium aggregatum</name>
    <dbReference type="NCBI Taxonomy" id="187304"/>
    <lineage>
        <taxon>Bacteria</taxon>
        <taxon>Pseudomonadati</taxon>
        <taxon>Pseudomonadota</taxon>
        <taxon>Alphaproteobacteria</taxon>
        <taxon>Hyphomicrobiales</taxon>
        <taxon>Stappiaceae</taxon>
        <taxon>Roseibium</taxon>
    </lineage>
</organism>
<dbReference type="EMBL" id="CXST01000008">
    <property type="protein sequence ID" value="CTQ47545.1"/>
    <property type="molecule type" value="Genomic_DNA"/>
</dbReference>
<dbReference type="SUPFAM" id="SSF51735">
    <property type="entry name" value="NAD(P)-binding Rossmann-fold domains"/>
    <property type="match status" value="1"/>
</dbReference>
<dbReference type="InterPro" id="IPR029036">
    <property type="entry name" value="P5CR_dimer"/>
</dbReference>
<dbReference type="Proteomes" id="UP000048926">
    <property type="component" value="Unassembled WGS sequence"/>
</dbReference>
<evidence type="ECO:0000259" key="7">
    <source>
        <dbReference type="Pfam" id="PF03807"/>
    </source>
</evidence>
<dbReference type="UniPathway" id="UPA00098">
    <property type="reaction ID" value="UER00361"/>
</dbReference>
<keyword evidence="4" id="KW-0028">Amino-acid biosynthesis</keyword>
<proteinExistence type="inferred from homology"/>
<dbReference type="InterPro" id="IPR028939">
    <property type="entry name" value="P5C_Rdtase_cat_N"/>
</dbReference>
<feature type="binding site" evidence="6">
    <location>
        <begin position="14"/>
        <end position="19"/>
    </location>
    <ligand>
        <name>NADP(+)</name>
        <dbReference type="ChEBI" id="CHEBI:58349"/>
    </ligand>
</feature>
<evidence type="ECO:0000256" key="4">
    <source>
        <dbReference type="HAMAP-Rule" id="MF_01925"/>
    </source>
</evidence>
<dbReference type="AlphaFoldDB" id="A0A0M6YBS6"/>
<feature type="binding site" evidence="6">
    <location>
        <position position="57"/>
    </location>
    <ligand>
        <name>NADPH</name>
        <dbReference type="ChEBI" id="CHEBI:57783"/>
    </ligand>
</feature>
<dbReference type="HAMAP" id="MF_01925">
    <property type="entry name" value="P5C_reductase"/>
    <property type="match status" value="1"/>
</dbReference>
<evidence type="ECO:0000313" key="10">
    <source>
        <dbReference type="Proteomes" id="UP000048926"/>
    </source>
</evidence>
<keyword evidence="2 4" id="KW-0521">NADP</keyword>
<dbReference type="OrthoDB" id="9805754at2"/>
<dbReference type="Gene3D" id="1.10.3730.10">
    <property type="entry name" value="ProC C-terminal domain-like"/>
    <property type="match status" value="1"/>
</dbReference>
<comment type="similarity">
    <text evidence="1 4">Belongs to the pyrroline-5-carboxylate reductase family.</text>
</comment>
<protein>
    <recommendedName>
        <fullName evidence="4 5">Pyrroline-5-carboxylate reductase</fullName>
        <shortName evidence="4">P5C reductase</shortName>
        <shortName evidence="4">P5CR</shortName>
        <ecNumber evidence="4 5">1.5.1.2</ecNumber>
    </recommendedName>
    <alternativeName>
        <fullName evidence="4">PCA reductase</fullName>
    </alternativeName>
</protein>
<dbReference type="InterPro" id="IPR008927">
    <property type="entry name" value="6-PGluconate_DH-like_C_sf"/>
</dbReference>
<feature type="domain" description="Pyrroline-5-carboxylate reductase dimerisation" evidence="8">
    <location>
        <begin position="163"/>
        <end position="269"/>
    </location>
</feature>
<keyword evidence="4" id="KW-0641">Proline biosynthesis</keyword>
<name>A0A0M6YBS6_9HYPH</name>
<reference evidence="10" key="1">
    <citation type="submission" date="2015-07" db="EMBL/GenBank/DDBJ databases">
        <authorList>
            <person name="Rodrigo-Torres Lidia"/>
            <person name="Arahal R.David."/>
        </authorList>
    </citation>
    <scope>NUCLEOTIDE SEQUENCE [LARGE SCALE GENOMIC DNA]</scope>
    <source>
        <strain evidence="10">CECT 4801</strain>
    </source>
</reference>
<dbReference type="FunFam" id="1.10.3730.10:FF:000001">
    <property type="entry name" value="Pyrroline-5-carboxylate reductase"/>
    <property type="match status" value="1"/>
</dbReference>
<feature type="domain" description="Pyrroline-5-carboxylate reductase catalytic N-terminal" evidence="7">
    <location>
        <begin position="11"/>
        <end position="98"/>
    </location>
</feature>
<dbReference type="Gene3D" id="3.40.50.720">
    <property type="entry name" value="NAD(P)-binding Rossmann-like Domain"/>
    <property type="match status" value="1"/>
</dbReference>
<keyword evidence="10" id="KW-1185">Reference proteome</keyword>
<dbReference type="GO" id="GO:0005737">
    <property type="term" value="C:cytoplasm"/>
    <property type="evidence" value="ECO:0007669"/>
    <property type="project" value="UniProtKB-SubCell"/>
</dbReference>
<dbReference type="SUPFAM" id="SSF48179">
    <property type="entry name" value="6-phosphogluconate dehydrogenase C-terminal domain-like"/>
    <property type="match status" value="1"/>
</dbReference>
<evidence type="ECO:0000256" key="2">
    <source>
        <dbReference type="ARBA" id="ARBA00022857"/>
    </source>
</evidence>
<dbReference type="Pfam" id="PF03807">
    <property type="entry name" value="F420_oxidored"/>
    <property type="match status" value="1"/>
</dbReference>
<dbReference type="Pfam" id="PF14748">
    <property type="entry name" value="P5CR_dimer"/>
    <property type="match status" value="1"/>
</dbReference>
<comment type="catalytic activity">
    <reaction evidence="4">
        <text>L-proline + NAD(+) = (S)-1-pyrroline-5-carboxylate + NADH + 2 H(+)</text>
        <dbReference type="Rhea" id="RHEA:14105"/>
        <dbReference type="ChEBI" id="CHEBI:15378"/>
        <dbReference type="ChEBI" id="CHEBI:17388"/>
        <dbReference type="ChEBI" id="CHEBI:57540"/>
        <dbReference type="ChEBI" id="CHEBI:57945"/>
        <dbReference type="ChEBI" id="CHEBI:60039"/>
        <dbReference type="EC" id="1.5.1.2"/>
    </reaction>
</comment>
<dbReference type="GO" id="GO:0004735">
    <property type="term" value="F:pyrroline-5-carboxylate reductase activity"/>
    <property type="evidence" value="ECO:0007669"/>
    <property type="project" value="UniProtKB-UniRule"/>
</dbReference>
<dbReference type="PANTHER" id="PTHR11645:SF0">
    <property type="entry name" value="PYRROLINE-5-CARBOXYLATE REDUCTASE 3"/>
    <property type="match status" value="1"/>
</dbReference>
<dbReference type="PANTHER" id="PTHR11645">
    <property type="entry name" value="PYRROLINE-5-CARBOXYLATE REDUCTASE"/>
    <property type="match status" value="1"/>
</dbReference>
<dbReference type="NCBIfam" id="TIGR00112">
    <property type="entry name" value="proC"/>
    <property type="match status" value="1"/>
</dbReference>
<comment type="pathway">
    <text evidence="4">Amino-acid biosynthesis; L-proline biosynthesis; L-proline from L-glutamate 5-semialdehyde: step 1/1.</text>
</comment>
<sequence length="286" mass="29688">MIMDKLAKRGVCLIGCGFMGKALVEAWLAKGMPAGSIYVRDPRPSGWLQSQAGVNINEPFPASPAAIVIATRPQIVEKVLAPLGSFGGGETVILSIAASKPISVLEKQFPDGTPIIRAMPNLPATVGSAVSTFVANEALTASQKVEALKLIAAFGSVVELPDEDLLPVVTALSGAGPAYVFAMAEAFAAAGARLGLPEDLAHELAVRTVAGAGRMLAQPDADATGFRVAVTSKGGTTEAGMLEFMADENGIQDLARRTVEAAAERCKELSGLKPAEQPRTLRLVRD</sequence>
<dbReference type="RefSeq" id="WP_082444814.1">
    <property type="nucleotide sequence ID" value="NZ_JAEKJS010000011.1"/>
</dbReference>
<evidence type="ECO:0000256" key="6">
    <source>
        <dbReference type="PIRSR" id="PIRSR000193-1"/>
    </source>
</evidence>
<gene>
    <name evidence="9" type="primary">proC_3</name>
    <name evidence="4" type="synonym">proC</name>
    <name evidence="9" type="ORF">LAL4801_06007</name>
</gene>
<keyword evidence="3 4" id="KW-0560">Oxidoreductase</keyword>
<comment type="subcellular location">
    <subcellularLocation>
        <location evidence="4">Cytoplasm</location>
    </subcellularLocation>
</comment>
<comment type="catalytic activity">
    <reaction evidence="4">
        <text>L-proline + NADP(+) = (S)-1-pyrroline-5-carboxylate + NADPH + 2 H(+)</text>
        <dbReference type="Rhea" id="RHEA:14109"/>
        <dbReference type="ChEBI" id="CHEBI:15378"/>
        <dbReference type="ChEBI" id="CHEBI:17388"/>
        <dbReference type="ChEBI" id="CHEBI:57783"/>
        <dbReference type="ChEBI" id="CHEBI:58349"/>
        <dbReference type="ChEBI" id="CHEBI:60039"/>
        <dbReference type="EC" id="1.5.1.2"/>
    </reaction>
</comment>
<dbReference type="PIRSF" id="PIRSF000193">
    <property type="entry name" value="Pyrrol-5-carb_rd"/>
    <property type="match status" value="1"/>
</dbReference>
<comment type="function">
    <text evidence="4">Catalyzes the reduction of 1-pyrroline-5-carboxylate (PCA) to L-proline.</text>
</comment>
<evidence type="ECO:0000256" key="1">
    <source>
        <dbReference type="ARBA" id="ARBA00005525"/>
    </source>
</evidence>
<evidence type="ECO:0000256" key="3">
    <source>
        <dbReference type="ARBA" id="ARBA00023002"/>
    </source>
</evidence>